<dbReference type="Proteomes" id="UP000218811">
    <property type="component" value="Unassembled WGS sequence"/>
</dbReference>
<dbReference type="AlphaFoldDB" id="A0A2H3J608"/>
<protein>
    <submittedName>
        <fullName evidence="1">Uncharacterized protein</fullName>
    </submittedName>
</protein>
<reference evidence="1 2" key="1">
    <citation type="journal article" date="2012" name="Science">
        <title>The Paleozoic origin of enzymatic lignin decomposition reconstructed from 31 fungal genomes.</title>
        <authorList>
            <person name="Floudas D."/>
            <person name="Binder M."/>
            <person name="Riley R."/>
            <person name="Barry K."/>
            <person name="Blanchette R.A."/>
            <person name="Henrissat B."/>
            <person name="Martinez A.T."/>
            <person name="Otillar R."/>
            <person name="Spatafora J.W."/>
            <person name="Yadav J.S."/>
            <person name="Aerts A."/>
            <person name="Benoit I."/>
            <person name="Boyd A."/>
            <person name="Carlson A."/>
            <person name="Copeland A."/>
            <person name="Coutinho P.M."/>
            <person name="de Vries R.P."/>
            <person name="Ferreira P."/>
            <person name="Findley K."/>
            <person name="Foster B."/>
            <person name="Gaskell J."/>
            <person name="Glotzer D."/>
            <person name="Gorecki P."/>
            <person name="Heitman J."/>
            <person name="Hesse C."/>
            <person name="Hori C."/>
            <person name="Igarashi K."/>
            <person name="Jurgens J.A."/>
            <person name="Kallen N."/>
            <person name="Kersten P."/>
            <person name="Kohler A."/>
            <person name="Kuees U."/>
            <person name="Kumar T.K.A."/>
            <person name="Kuo A."/>
            <person name="LaButti K."/>
            <person name="Larrondo L.F."/>
            <person name="Lindquist E."/>
            <person name="Ling A."/>
            <person name="Lombard V."/>
            <person name="Lucas S."/>
            <person name="Lundell T."/>
            <person name="Martin R."/>
            <person name="McLaughlin D.J."/>
            <person name="Morgenstern I."/>
            <person name="Morin E."/>
            <person name="Murat C."/>
            <person name="Nagy L.G."/>
            <person name="Nolan M."/>
            <person name="Ohm R.A."/>
            <person name="Patyshakuliyeva A."/>
            <person name="Rokas A."/>
            <person name="Ruiz-Duenas F.J."/>
            <person name="Sabat G."/>
            <person name="Salamov A."/>
            <person name="Samejima M."/>
            <person name="Schmutz J."/>
            <person name="Slot J.C."/>
            <person name="St John F."/>
            <person name="Stenlid J."/>
            <person name="Sun H."/>
            <person name="Sun S."/>
            <person name="Syed K."/>
            <person name="Tsang A."/>
            <person name="Wiebenga A."/>
            <person name="Young D."/>
            <person name="Pisabarro A."/>
            <person name="Eastwood D.C."/>
            <person name="Martin F."/>
            <person name="Cullen D."/>
            <person name="Grigoriev I.V."/>
            <person name="Hibbett D.S."/>
        </authorList>
    </citation>
    <scope>NUCLEOTIDE SEQUENCE [LARGE SCALE GENOMIC DNA]</scope>
    <source>
        <strain evidence="1 2">MD-104</strain>
    </source>
</reference>
<keyword evidence="2" id="KW-1185">Reference proteome</keyword>
<dbReference type="EMBL" id="KB467942">
    <property type="protein sequence ID" value="PCH37682.1"/>
    <property type="molecule type" value="Genomic_DNA"/>
</dbReference>
<sequence>MLRCRAEPSRIFAPSVLRPFKSDPLASQEKTLVIGLGNGHARGRCRLARLGSQRATPGTPGPWTAPCRLREPANGAHSAIVDPAASTVPCTFGMST</sequence>
<organism evidence="1 2">
    <name type="scientific">Wolfiporia cocos (strain MD-104)</name>
    <name type="common">Brown rot fungus</name>
    <dbReference type="NCBI Taxonomy" id="742152"/>
    <lineage>
        <taxon>Eukaryota</taxon>
        <taxon>Fungi</taxon>
        <taxon>Dikarya</taxon>
        <taxon>Basidiomycota</taxon>
        <taxon>Agaricomycotina</taxon>
        <taxon>Agaricomycetes</taxon>
        <taxon>Polyporales</taxon>
        <taxon>Phaeolaceae</taxon>
        <taxon>Wolfiporia</taxon>
    </lineage>
</organism>
<evidence type="ECO:0000313" key="1">
    <source>
        <dbReference type="EMBL" id="PCH37682.1"/>
    </source>
</evidence>
<evidence type="ECO:0000313" key="2">
    <source>
        <dbReference type="Proteomes" id="UP000218811"/>
    </source>
</evidence>
<gene>
    <name evidence="1" type="ORF">WOLCODRAFT_148638</name>
</gene>
<accession>A0A2H3J608</accession>
<name>A0A2H3J608_WOLCO</name>
<proteinExistence type="predicted"/>